<accession>A0A0Q4B6X4</accession>
<sequence>MLQGGNALSYGLDALATQAELPSAKIRKSAQRAACHPHLFAFYPVISLCYRSMGLWNRR</sequence>
<dbReference type="AlphaFoldDB" id="A0A0Q4B6X4"/>
<dbReference type="Proteomes" id="UP000054172">
    <property type="component" value="Unassembled WGS sequence"/>
</dbReference>
<organism evidence="1 2">
    <name type="scientific">Candidatus [Bacteroides] periocalifornicus</name>
    <dbReference type="NCBI Taxonomy" id="1702214"/>
    <lineage>
        <taxon>Bacteria</taxon>
        <taxon>Pseudomonadati</taxon>
        <taxon>Bacteroidota</taxon>
    </lineage>
</organism>
<name>A0A0Q4B6X4_9BACT</name>
<evidence type="ECO:0000313" key="1">
    <source>
        <dbReference type="EMBL" id="KQM08784.1"/>
    </source>
</evidence>
<gene>
    <name evidence="1" type="ORF">AL399_05470</name>
</gene>
<evidence type="ECO:0000313" key="2">
    <source>
        <dbReference type="Proteomes" id="UP000054172"/>
    </source>
</evidence>
<reference evidence="1" key="1">
    <citation type="submission" date="2015-08" db="EMBL/GenBank/DDBJ databases">
        <title>Candidatus Bacteriodes Periocalifornicus.</title>
        <authorList>
            <person name="McLean J.S."/>
            <person name="Kelley S."/>
        </authorList>
    </citation>
    <scope>NUCLEOTIDE SEQUENCE [LARGE SCALE GENOMIC DNA]</scope>
    <source>
        <strain evidence="1">12B</strain>
    </source>
</reference>
<keyword evidence="2" id="KW-1185">Reference proteome</keyword>
<dbReference type="EMBL" id="LIIK01000022">
    <property type="protein sequence ID" value="KQM08784.1"/>
    <property type="molecule type" value="Genomic_DNA"/>
</dbReference>
<comment type="caution">
    <text evidence="1">The sequence shown here is derived from an EMBL/GenBank/DDBJ whole genome shotgun (WGS) entry which is preliminary data.</text>
</comment>
<protein>
    <submittedName>
        <fullName evidence="1">Uncharacterized protein</fullName>
    </submittedName>
</protein>
<proteinExistence type="predicted"/>
<dbReference type="PATRIC" id="fig|1702214.3.peg.46"/>